<dbReference type="Pfam" id="PF01494">
    <property type="entry name" value="FAD_binding_3"/>
    <property type="match status" value="1"/>
</dbReference>
<reference evidence="4 6" key="1">
    <citation type="submission" date="2015-04" db="EMBL/GenBank/DDBJ databases">
        <title>The draft genome sequence of Roseovarius indicus B108T.</title>
        <authorList>
            <person name="Li G."/>
            <person name="Lai Q."/>
            <person name="Shao Z."/>
            <person name="Yan P."/>
        </authorList>
    </citation>
    <scope>NUCLEOTIDE SEQUENCE [LARGE SCALE GENOMIC DNA]</scope>
    <source>
        <strain evidence="4 6">B108</strain>
    </source>
</reference>
<evidence type="ECO:0000313" key="5">
    <source>
        <dbReference type="EMBL" id="QEW26214.1"/>
    </source>
</evidence>
<dbReference type="Gene3D" id="3.50.50.60">
    <property type="entry name" value="FAD/NAD(P)-binding domain"/>
    <property type="match status" value="1"/>
</dbReference>
<dbReference type="SUPFAM" id="SSF54373">
    <property type="entry name" value="FAD-linked reductases, C-terminal domain"/>
    <property type="match status" value="1"/>
</dbReference>
<dbReference type="GO" id="GO:0071949">
    <property type="term" value="F:FAD binding"/>
    <property type="evidence" value="ECO:0007669"/>
    <property type="project" value="InterPro"/>
</dbReference>
<reference evidence="5 7" key="2">
    <citation type="submission" date="2018-08" db="EMBL/GenBank/DDBJ databases">
        <title>Genetic Globetrotter - A new plasmid hitch-hiking vast phylogenetic and geographic distances.</title>
        <authorList>
            <person name="Vollmers J."/>
            <person name="Petersen J."/>
        </authorList>
    </citation>
    <scope>NUCLEOTIDE SEQUENCE [LARGE SCALE GENOMIC DNA]</scope>
    <source>
        <strain evidence="5 7">DSM 26383</strain>
    </source>
</reference>
<sequence>MKVLIAGGGIGGLTLALMLHERGIQAKVFEQSSQVRELGVGINTLPHAIAELEKLGLLPALDAAAIRTRRLIYKTGQGLDIVAQPRGLWAGLDAPQFSIHRGRLQKLIHDAVLERLGDGGVQCDRRLVSFEDTGAGVEAVFEARDGTRYEESGDILIGADGIHSTVRSHYYPDQGAPSWNGVLMWRGAAWWPQFLDGASMIVAGGFKHKLVLYPIAHDPDRPGEALTNWVVCTKVGDADTPIPGRDDWSRKASTEEALEMAEGHLQVPEMDVMELIRATEEIFVYPMCDRDGLPRWTHGRVTLLGDAAHPMYPVGSNGASQAILDARDLADRLAEGGDVVAALEAYDDARRPATAAIVAANRKGGPEGVIDFVEERAPEGYEDVHDVATAEELRAIVGDYEKLQVAGR</sequence>
<dbReference type="PANTHER" id="PTHR13789:SF268">
    <property type="entry name" value="5-METHYLPHENAZINE-1-CARBOXYLATE 1-MONOOXYGENASE"/>
    <property type="match status" value="1"/>
</dbReference>
<dbReference type="Gene3D" id="3.30.9.30">
    <property type="match status" value="1"/>
</dbReference>
<name>A0A0T5PCM5_9RHOB</name>
<evidence type="ECO:0000259" key="3">
    <source>
        <dbReference type="Pfam" id="PF01494"/>
    </source>
</evidence>
<evidence type="ECO:0000313" key="4">
    <source>
        <dbReference type="EMBL" id="KRS18867.1"/>
    </source>
</evidence>
<gene>
    <name evidence="5" type="primary">xlnD</name>
    <name evidence="5" type="ORF">RIdsm_02011</name>
    <name evidence="4" type="ORF">XM52_04065</name>
</gene>
<dbReference type="NCBIfam" id="NF005720">
    <property type="entry name" value="PRK07538.1"/>
    <property type="match status" value="1"/>
</dbReference>
<dbReference type="InterPro" id="IPR002938">
    <property type="entry name" value="FAD-bd"/>
</dbReference>
<dbReference type="InterPro" id="IPR036188">
    <property type="entry name" value="FAD/NAD-bd_sf"/>
</dbReference>
<dbReference type="Proteomes" id="UP000325785">
    <property type="component" value="Chromosome"/>
</dbReference>
<evidence type="ECO:0000313" key="7">
    <source>
        <dbReference type="Proteomes" id="UP000325785"/>
    </source>
</evidence>
<dbReference type="RefSeq" id="WP_057813555.1">
    <property type="nucleotide sequence ID" value="NZ_CP031598.1"/>
</dbReference>
<accession>A0A0T5PCM5</accession>
<proteinExistence type="predicted"/>
<dbReference type="AlphaFoldDB" id="A0A0T5PCM5"/>
<keyword evidence="1 5" id="KW-0560">Oxidoreductase</keyword>
<dbReference type="InterPro" id="IPR050493">
    <property type="entry name" value="FAD-dep_Monooxygenase_BioMet"/>
</dbReference>
<dbReference type="PRINTS" id="PR00420">
    <property type="entry name" value="RNGMNOXGNASE"/>
</dbReference>
<dbReference type="SUPFAM" id="SSF51905">
    <property type="entry name" value="FAD/NAD(P)-binding domain"/>
    <property type="match status" value="1"/>
</dbReference>
<evidence type="ECO:0000256" key="2">
    <source>
        <dbReference type="ARBA" id="ARBA00023033"/>
    </source>
</evidence>
<dbReference type="STRING" id="540747.SAMN04488031_103424"/>
<dbReference type="Proteomes" id="UP000051401">
    <property type="component" value="Unassembled WGS sequence"/>
</dbReference>
<feature type="domain" description="FAD-binding" evidence="3">
    <location>
        <begin position="2"/>
        <end position="359"/>
    </location>
</feature>
<dbReference type="KEGG" id="rid:RIdsm_02011"/>
<keyword evidence="6" id="KW-1185">Reference proteome</keyword>
<dbReference type="EMBL" id="LAXI01000002">
    <property type="protein sequence ID" value="KRS18867.1"/>
    <property type="molecule type" value="Genomic_DNA"/>
</dbReference>
<dbReference type="EMBL" id="CP031598">
    <property type="protein sequence ID" value="QEW26214.1"/>
    <property type="molecule type" value="Genomic_DNA"/>
</dbReference>
<evidence type="ECO:0000313" key="6">
    <source>
        <dbReference type="Proteomes" id="UP000051401"/>
    </source>
</evidence>
<keyword evidence="2 4" id="KW-0503">Monooxygenase</keyword>
<dbReference type="EC" id="1.14.13.24" evidence="5"/>
<dbReference type="GO" id="GO:0018669">
    <property type="term" value="F:3-hydroxybenzoate 6-monooxygenase activity"/>
    <property type="evidence" value="ECO:0007669"/>
    <property type="project" value="UniProtKB-EC"/>
</dbReference>
<organism evidence="4 6">
    <name type="scientific">Roseovarius indicus</name>
    <dbReference type="NCBI Taxonomy" id="540747"/>
    <lineage>
        <taxon>Bacteria</taxon>
        <taxon>Pseudomonadati</taxon>
        <taxon>Pseudomonadota</taxon>
        <taxon>Alphaproteobacteria</taxon>
        <taxon>Rhodobacterales</taxon>
        <taxon>Roseobacteraceae</taxon>
        <taxon>Roseovarius</taxon>
    </lineage>
</organism>
<dbReference type="PANTHER" id="PTHR13789">
    <property type="entry name" value="MONOOXYGENASE"/>
    <property type="match status" value="1"/>
</dbReference>
<protein>
    <submittedName>
        <fullName evidence="5">3-hydroxybenzoate 6-hydroxylase 1</fullName>
        <ecNumber evidence="5">1.14.13.24</ecNumber>
    </submittedName>
    <submittedName>
        <fullName evidence="4">Salicylate 1-monooxygenase</fullName>
    </submittedName>
</protein>
<evidence type="ECO:0000256" key="1">
    <source>
        <dbReference type="ARBA" id="ARBA00023002"/>
    </source>
</evidence>
<dbReference type="PATRIC" id="fig|540747.5.peg.2387"/>
<dbReference type="OrthoDB" id="4230779at2"/>